<keyword evidence="2" id="KW-1185">Reference proteome</keyword>
<evidence type="ECO:0000313" key="1">
    <source>
        <dbReference type="EMBL" id="MFC7449845.1"/>
    </source>
</evidence>
<sequence length="228" mass="23377">MMQFTSVGFMIVDFAHQPRSNMRLPQIVRRLSVAVVSLAALALPLAGQAGASPAAADPPGSAPAALLAEPGMQSPEALAVLQGILGAAAFGPLGLPELGVTTPQDFMYPAPTLGCGIGESPVTVTVASAQSGPNFPIPPFIERGQLRFQAIPAHVDLPKQSGLNVIWFNTTTFKGGMEPLNDALLGMPTMSKTVATGAGTVLAALYGDVTYQSGKTCFALPTVGTFTA</sequence>
<dbReference type="Proteomes" id="UP001596484">
    <property type="component" value="Unassembled WGS sequence"/>
</dbReference>
<name>A0ABW2S1H7_9NOCA</name>
<protein>
    <submittedName>
        <fullName evidence="1">Uncharacterized protein</fullName>
    </submittedName>
</protein>
<gene>
    <name evidence="1" type="ORF">ACFQS9_18265</name>
</gene>
<organism evidence="1 2">
    <name type="scientific">Rhodococcus daqingensis</name>
    <dbReference type="NCBI Taxonomy" id="2479363"/>
    <lineage>
        <taxon>Bacteria</taxon>
        <taxon>Bacillati</taxon>
        <taxon>Actinomycetota</taxon>
        <taxon>Actinomycetes</taxon>
        <taxon>Mycobacteriales</taxon>
        <taxon>Nocardiaceae</taxon>
        <taxon>Rhodococcus</taxon>
    </lineage>
</organism>
<evidence type="ECO:0000313" key="2">
    <source>
        <dbReference type="Proteomes" id="UP001596484"/>
    </source>
</evidence>
<dbReference type="EMBL" id="JBHTCS010000022">
    <property type="protein sequence ID" value="MFC7449845.1"/>
    <property type="molecule type" value="Genomic_DNA"/>
</dbReference>
<reference evidence="2" key="1">
    <citation type="journal article" date="2019" name="Int. J. Syst. Evol. Microbiol.">
        <title>The Global Catalogue of Microorganisms (GCM) 10K type strain sequencing project: providing services to taxonomists for standard genome sequencing and annotation.</title>
        <authorList>
            <consortium name="The Broad Institute Genomics Platform"/>
            <consortium name="The Broad Institute Genome Sequencing Center for Infectious Disease"/>
            <person name="Wu L."/>
            <person name="Ma J."/>
        </authorList>
    </citation>
    <scope>NUCLEOTIDE SEQUENCE [LARGE SCALE GENOMIC DNA]</scope>
    <source>
        <strain evidence="2">ICMP 19430</strain>
    </source>
</reference>
<accession>A0ABW2S1H7</accession>
<comment type="caution">
    <text evidence="1">The sequence shown here is derived from an EMBL/GenBank/DDBJ whole genome shotgun (WGS) entry which is preliminary data.</text>
</comment>
<proteinExistence type="predicted"/>
<dbReference type="RefSeq" id="WP_378407230.1">
    <property type="nucleotide sequence ID" value="NZ_JBHTCS010000022.1"/>
</dbReference>